<dbReference type="InterPro" id="IPR011604">
    <property type="entry name" value="PDDEXK-like_dom_sf"/>
</dbReference>
<proteinExistence type="predicted"/>
<evidence type="ECO:0000313" key="2">
    <source>
        <dbReference type="EMBL" id="SEO10746.1"/>
    </source>
</evidence>
<dbReference type="SUPFAM" id="SSF52980">
    <property type="entry name" value="Restriction endonuclease-like"/>
    <property type="match status" value="1"/>
</dbReference>
<dbReference type="OrthoDB" id="9780606at2"/>
<dbReference type="InterPro" id="IPR014153">
    <property type="entry name" value="Ds_break_AddB"/>
</dbReference>
<keyword evidence="3" id="KW-1185">Reference proteome</keyword>
<name>A0A1H8M0S9_9RHOB</name>
<evidence type="ECO:0000313" key="3">
    <source>
        <dbReference type="Proteomes" id="UP000198893"/>
    </source>
</evidence>
<protein>
    <submittedName>
        <fullName evidence="2">Double-strand break repair protein AddB</fullName>
    </submittedName>
</protein>
<sequence length="976" mass="108058">MFDDTDAPRVFALPPGADFPAELIAGLRTRMADRAPEAMARTEVIVNTQRMRRRLRGLFDNGPPMLLPKIRLLGDLAQGAHAADLPPPIHPLRRRFELVQLIALLLEKEPDLAPRTSLFDLADSLAALMGEMSGEGVAPEVIATLDVSDQSGHWARAQKFFGIVREFLDRFETAPDPETRQRRAVERLIAHWQDAPPQDPVIVAGSTGSRGTTALLMQAVARLPQGALILPGFDFDMPGSVWDRLSDALQGEDHPQYCFRKLLDVLDMDPGDVRPWTVKEPPNPARNRLISLALRPAPVTDQWLEEGPSLGDLSPAAQNVTLLEAPSMRIEALSIAMRLRKAAEEGQVAALITPDRMLTRQVSAALDRWNILPDDSAGTPLHLTPPGRFLRHVAALFQRKLTSETLLTLLKHPLTHSGGGRGEHLRLTRELELTIRRKGWIYPRPESLITWAAERDDGSENWAEWVASCFCDRQEPAAVSLEMRVDQLLALSERIAGAGGDGPCELWQEGAGREAQEVMTALRENAAYAGELNAADFTDLLGAVLSGGEVRDRDAPHPRILIWGTLEARVQGADLVILGGLNEGGWPESTPPDPWLNRAMRDRAGLLLPERRIGLAAHDFQQAIGAQEVWLTRSIRSEDAETVPSRWLNRLCNLMNGLPQQGGARALEDMRDRGQVWLDHANTLEKADDVPAVKRPSPCPPIAARPRKLSVTAIKRLIRDPYAIYAREVLRLKPLDPLLKTPDALLRGIVVHDLLERFVRQGTDDPDRLTQMALVDLSDKVLAENVPWPSARALWKARIERVSRHFVDTEIARQAEATPIAYEQGARAVIDSLGFTLTAKADRIDRDHSGRLIIYDYKTGNPPTKAQQKAFDKQLLLEAAMAEQGAFDGIDPAPVARAVYIGLGTAPKDVPAPLDTIPTETVWAEFQHLIAAYLQPDQGFTSRRAMEKDSDKGDYDQLARFGEWEAADPSMPETLR</sequence>
<evidence type="ECO:0000259" key="1">
    <source>
        <dbReference type="Pfam" id="PF12705"/>
    </source>
</evidence>
<dbReference type="InterPro" id="IPR011335">
    <property type="entry name" value="Restrct_endonuc-II-like"/>
</dbReference>
<dbReference type="InterPro" id="IPR038726">
    <property type="entry name" value="PDDEXK_AddAB-type"/>
</dbReference>
<dbReference type="RefSeq" id="WP_093114918.1">
    <property type="nucleotide sequence ID" value="NZ_FODS01000001.1"/>
</dbReference>
<dbReference type="Gene3D" id="3.90.320.10">
    <property type="match status" value="1"/>
</dbReference>
<dbReference type="Proteomes" id="UP000198893">
    <property type="component" value="Unassembled WGS sequence"/>
</dbReference>
<dbReference type="InterPro" id="IPR027417">
    <property type="entry name" value="P-loop_NTPase"/>
</dbReference>
<dbReference type="NCBIfam" id="TIGR02786">
    <property type="entry name" value="addB_alphas"/>
    <property type="match status" value="1"/>
</dbReference>
<reference evidence="2 3" key="1">
    <citation type="submission" date="2016-10" db="EMBL/GenBank/DDBJ databases">
        <authorList>
            <person name="de Groot N.N."/>
        </authorList>
    </citation>
    <scope>NUCLEOTIDE SEQUENCE [LARGE SCALE GENOMIC DNA]</scope>
    <source>
        <strain evidence="2 3">DSM 27842</strain>
    </source>
</reference>
<dbReference type="AlphaFoldDB" id="A0A1H8M0S9"/>
<feature type="domain" description="PD-(D/E)XK endonuclease-like" evidence="1">
    <location>
        <begin position="709"/>
        <end position="909"/>
    </location>
</feature>
<accession>A0A1H8M0S9</accession>
<gene>
    <name evidence="2" type="ORF">SAMN04490248_101373</name>
</gene>
<dbReference type="EMBL" id="FODS01000001">
    <property type="protein sequence ID" value="SEO10746.1"/>
    <property type="molecule type" value="Genomic_DNA"/>
</dbReference>
<organism evidence="2 3">
    <name type="scientific">Salinihabitans flavidus</name>
    <dbReference type="NCBI Taxonomy" id="569882"/>
    <lineage>
        <taxon>Bacteria</taxon>
        <taxon>Pseudomonadati</taxon>
        <taxon>Pseudomonadota</taxon>
        <taxon>Alphaproteobacteria</taxon>
        <taxon>Rhodobacterales</taxon>
        <taxon>Roseobacteraceae</taxon>
        <taxon>Salinihabitans</taxon>
    </lineage>
</organism>
<dbReference type="STRING" id="569882.SAMN04490248_101373"/>
<dbReference type="Pfam" id="PF12705">
    <property type="entry name" value="PDDEXK_1"/>
    <property type="match status" value="1"/>
</dbReference>
<dbReference type="SUPFAM" id="SSF52540">
    <property type="entry name" value="P-loop containing nucleoside triphosphate hydrolases"/>
    <property type="match status" value="1"/>
</dbReference>